<dbReference type="Gene3D" id="1.20.1280.50">
    <property type="match status" value="1"/>
</dbReference>
<comment type="caution">
    <text evidence="2">The sequence shown here is derived from an EMBL/GenBank/DDBJ whole genome shotgun (WGS) entry which is preliminary data.</text>
</comment>
<sequence length="265" mass="31007">MTPKMVNKRAKINKTCFSEALMAKSTESGAIVGSSDDLLTEILRRLPVTSILRFKSVSKHWNSLLSHRRFTLLYDNVLVSPGLFLRDFYIPFDVENPTPPPFRSLNFYPDRSGIKIVQTMLLPDRRSWSHGARSYYFGESEGHVHLVEDARQGNPLHINVYEMLSDYSGWFVKYQVELDELPTAYPFTVYISNQDPSKYEFEVVDVVMDEEESTFIVVRTREKIIRYNVHSKSFKQIFDLKFDLPSCYRICTTDFHRYTQYLSSF</sequence>
<dbReference type="InterPro" id="IPR001810">
    <property type="entry name" value="F-box_dom"/>
</dbReference>
<dbReference type="Proteomes" id="UP000215914">
    <property type="component" value="Unassembled WGS sequence"/>
</dbReference>
<organism evidence="2 3">
    <name type="scientific">Helianthus annuus</name>
    <name type="common">Common sunflower</name>
    <dbReference type="NCBI Taxonomy" id="4232"/>
    <lineage>
        <taxon>Eukaryota</taxon>
        <taxon>Viridiplantae</taxon>
        <taxon>Streptophyta</taxon>
        <taxon>Embryophyta</taxon>
        <taxon>Tracheophyta</taxon>
        <taxon>Spermatophyta</taxon>
        <taxon>Magnoliopsida</taxon>
        <taxon>eudicotyledons</taxon>
        <taxon>Gunneridae</taxon>
        <taxon>Pentapetalae</taxon>
        <taxon>asterids</taxon>
        <taxon>campanulids</taxon>
        <taxon>Asterales</taxon>
        <taxon>Asteraceae</taxon>
        <taxon>Asteroideae</taxon>
        <taxon>Heliantheae alliance</taxon>
        <taxon>Heliantheae</taxon>
        <taxon>Helianthus</taxon>
    </lineage>
</organism>
<dbReference type="SUPFAM" id="SSF81383">
    <property type="entry name" value="F-box domain"/>
    <property type="match status" value="1"/>
</dbReference>
<dbReference type="Pfam" id="PF00646">
    <property type="entry name" value="F-box"/>
    <property type="match status" value="1"/>
</dbReference>
<dbReference type="PANTHER" id="PTHR35546:SF115">
    <property type="entry name" value="F-BOX DOMAIN-CONTAINING PROTEIN"/>
    <property type="match status" value="1"/>
</dbReference>
<proteinExistence type="predicted"/>
<reference evidence="2" key="1">
    <citation type="journal article" date="2017" name="Nature">
        <title>The sunflower genome provides insights into oil metabolism, flowering and Asterid evolution.</title>
        <authorList>
            <person name="Badouin H."/>
            <person name="Gouzy J."/>
            <person name="Grassa C.J."/>
            <person name="Murat F."/>
            <person name="Staton S.E."/>
            <person name="Cottret L."/>
            <person name="Lelandais-Briere C."/>
            <person name="Owens G.L."/>
            <person name="Carrere S."/>
            <person name="Mayjonade B."/>
            <person name="Legrand L."/>
            <person name="Gill N."/>
            <person name="Kane N.C."/>
            <person name="Bowers J.E."/>
            <person name="Hubner S."/>
            <person name="Bellec A."/>
            <person name="Berard A."/>
            <person name="Berges H."/>
            <person name="Blanchet N."/>
            <person name="Boniface M.C."/>
            <person name="Brunel D."/>
            <person name="Catrice O."/>
            <person name="Chaidir N."/>
            <person name="Claudel C."/>
            <person name="Donnadieu C."/>
            <person name="Faraut T."/>
            <person name="Fievet G."/>
            <person name="Helmstetter N."/>
            <person name="King M."/>
            <person name="Knapp S.J."/>
            <person name="Lai Z."/>
            <person name="Le Paslier M.C."/>
            <person name="Lippi Y."/>
            <person name="Lorenzon L."/>
            <person name="Mandel J.R."/>
            <person name="Marage G."/>
            <person name="Marchand G."/>
            <person name="Marquand E."/>
            <person name="Bret-Mestries E."/>
            <person name="Morien E."/>
            <person name="Nambeesan S."/>
            <person name="Nguyen T."/>
            <person name="Pegot-Espagnet P."/>
            <person name="Pouilly N."/>
            <person name="Raftis F."/>
            <person name="Sallet E."/>
            <person name="Schiex T."/>
            <person name="Thomas J."/>
            <person name="Vandecasteele C."/>
            <person name="Vares D."/>
            <person name="Vear F."/>
            <person name="Vautrin S."/>
            <person name="Crespi M."/>
            <person name="Mangin B."/>
            <person name="Burke J.M."/>
            <person name="Salse J."/>
            <person name="Munos S."/>
            <person name="Vincourt P."/>
            <person name="Rieseberg L.H."/>
            <person name="Langlade N.B."/>
        </authorList>
    </citation>
    <scope>NUCLEOTIDE SEQUENCE</scope>
    <source>
        <tissue evidence="2">Leaves</tissue>
    </source>
</reference>
<feature type="domain" description="F-box" evidence="1">
    <location>
        <begin position="34"/>
        <end position="74"/>
    </location>
</feature>
<dbReference type="AlphaFoldDB" id="A0A9K3EIE5"/>
<evidence type="ECO:0000313" key="2">
    <source>
        <dbReference type="EMBL" id="KAF5773663.1"/>
    </source>
</evidence>
<evidence type="ECO:0000259" key="1">
    <source>
        <dbReference type="SMART" id="SM00256"/>
    </source>
</evidence>
<dbReference type="Gramene" id="mRNA:HanXRQr2_Chr13g0591071">
    <property type="protein sequence ID" value="mRNA:HanXRQr2_Chr13g0591071"/>
    <property type="gene ID" value="HanXRQr2_Chr13g0591071"/>
</dbReference>
<dbReference type="InterPro" id="IPR055290">
    <property type="entry name" value="At3g26010-like"/>
</dbReference>
<reference evidence="2" key="2">
    <citation type="submission" date="2020-06" db="EMBL/GenBank/DDBJ databases">
        <title>Helianthus annuus Genome sequencing and assembly Release 2.</title>
        <authorList>
            <person name="Gouzy J."/>
            <person name="Langlade N."/>
            <person name="Munos S."/>
        </authorList>
    </citation>
    <scope>NUCLEOTIDE SEQUENCE</scope>
    <source>
        <tissue evidence="2">Leaves</tissue>
    </source>
</reference>
<dbReference type="PANTHER" id="PTHR35546">
    <property type="entry name" value="F-BOX PROTEIN INTERACTION DOMAIN PROTEIN-RELATED"/>
    <property type="match status" value="1"/>
</dbReference>
<keyword evidence="3" id="KW-1185">Reference proteome</keyword>
<name>A0A9K3EIE5_HELAN</name>
<dbReference type="SMART" id="SM00256">
    <property type="entry name" value="FBOX"/>
    <property type="match status" value="1"/>
</dbReference>
<dbReference type="InterPro" id="IPR036047">
    <property type="entry name" value="F-box-like_dom_sf"/>
</dbReference>
<accession>A0A9K3EIE5</accession>
<dbReference type="EMBL" id="MNCJ02000328">
    <property type="protein sequence ID" value="KAF5773663.1"/>
    <property type="molecule type" value="Genomic_DNA"/>
</dbReference>
<dbReference type="CDD" id="cd22157">
    <property type="entry name" value="F-box_AtFBW1-like"/>
    <property type="match status" value="1"/>
</dbReference>
<protein>
    <submittedName>
        <fullName evidence="2">F-box domain-containing protein</fullName>
    </submittedName>
</protein>
<evidence type="ECO:0000313" key="3">
    <source>
        <dbReference type="Proteomes" id="UP000215914"/>
    </source>
</evidence>
<gene>
    <name evidence="2" type="ORF">HanXRQr2_Chr13g0591071</name>
</gene>